<dbReference type="InterPro" id="IPR001940">
    <property type="entry name" value="Peptidase_S1C"/>
</dbReference>
<feature type="region of interest" description="Disordered" evidence="4">
    <location>
        <begin position="322"/>
        <end position="347"/>
    </location>
</feature>
<accession>A0ABX0GX94</accession>
<proteinExistence type="inferred from homology"/>
<dbReference type="RefSeq" id="WP_166284098.1">
    <property type="nucleotide sequence ID" value="NZ_JAANNP010000040.1"/>
</dbReference>
<feature type="region of interest" description="Disordered" evidence="4">
    <location>
        <begin position="104"/>
        <end position="130"/>
    </location>
</feature>
<feature type="compositionally biased region" description="Low complexity" evidence="4">
    <location>
        <begin position="121"/>
        <end position="130"/>
    </location>
</feature>
<dbReference type="Gene3D" id="2.30.42.10">
    <property type="match status" value="1"/>
</dbReference>
<evidence type="ECO:0000313" key="6">
    <source>
        <dbReference type="EMBL" id="NHC15598.1"/>
    </source>
</evidence>
<keyword evidence="3" id="KW-0378">Hydrolase</keyword>
<dbReference type="InterPro" id="IPR036034">
    <property type="entry name" value="PDZ_sf"/>
</dbReference>
<organism evidence="6 7">
    <name type="scientific">Motilibacter deserti</name>
    <dbReference type="NCBI Taxonomy" id="2714956"/>
    <lineage>
        <taxon>Bacteria</taxon>
        <taxon>Bacillati</taxon>
        <taxon>Actinomycetota</taxon>
        <taxon>Actinomycetes</taxon>
        <taxon>Motilibacterales</taxon>
        <taxon>Motilibacteraceae</taxon>
        <taxon>Motilibacter</taxon>
    </lineage>
</organism>
<evidence type="ECO:0000256" key="1">
    <source>
        <dbReference type="ARBA" id="ARBA00010541"/>
    </source>
</evidence>
<dbReference type="SMART" id="SM00228">
    <property type="entry name" value="PDZ"/>
    <property type="match status" value="1"/>
</dbReference>
<name>A0ABX0GX94_9ACTN</name>
<dbReference type="PANTHER" id="PTHR43343">
    <property type="entry name" value="PEPTIDASE S12"/>
    <property type="match status" value="1"/>
</dbReference>
<feature type="region of interest" description="Disordered" evidence="4">
    <location>
        <begin position="1"/>
        <end position="73"/>
    </location>
</feature>
<dbReference type="InterPro" id="IPR043504">
    <property type="entry name" value="Peptidase_S1_PA_chymotrypsin"/>
</dbReference>
<dbReference type="InterPro" id="IPR051201">
    <property type="entry name" value="Chloro_Bact_Ser_Proteases"/>
</dbReference>
<dbReference type="InterPro" id="IPR009003">
    <property type="entry name" value="Peptidase_S1_PA"/>
</dbReference>
<feature type="compositionally biased region" description="Pro residues" evidence="4">
    <location>
        <begin position="110"/>
        <end position="120"/>
    </location>
</feature>
<feature type="compositionally biased region" description="Polar residues" evidence="4">
    <location>
        <begin position="29"/>
        <end position="39"/>
    </location>
</feature>
<dbReference type="Proteomes" id="UP000800981">
    <property type="component" value="Unassembled WGS sequence"/>
</dbReference>
<protein>
    <submittedName>
        <fullName evidence="6">PDZ domain-containing protein</fullName>
    </submittedName>
</protein>
<evidence type="ECO:0000259" key="5">
    <source>
        <dbReference type="PROSITE" id="PS50106"/>
    </source>
</evidence>
<comment type="caution">
    <text evidence="6">The sequence shown here is derived from an EMBL/GenBank/DDBJ whole genome shotgun (WGS) entry which is preliminary data.</text>
</comment>
<keyword evidence="2" id="KW-0645">Protease</keyword>
<dbReference type="PRINTS" id="PR00834">
    <property type="entry name" value="PROTEASES2C"/>
</dbReference>
<feature type="compositionally biased region" description="Low complexity" evidence="4">
    <location>
        <begin position="334"/>
        <end position="344"/>
    </location>
</feature>
<dbReference type="PROSITE" id="PS50106">
    <property type="entry name" value="PDZ"/>
    <property type="match status" value="1"/>
</dbReference>
<evidence type="ECO:0000256" key="4">
    <source>
        <dbReference type="SAM" id="MobiDB-lite"/>
    </source>
</evidence>
<evidence type="ECO:0000313" key="7">
    <source>
        <dbReference type="Proteomes" id="UP000800981"/>
    </source>
</evidence>
<keyword evidence="7" id="KW-1185">Reference proteome</keyword>
<dbReference type="Gene3D" id="2.40.10.10">
    <property type="entry name" value="Trypsin-like serine proteases"/>
    <property type="match status" value="2"/>
</dbReference>
<dbReference type="Pfam" id="PF13180">
    <property type="entry name" value="PDZ_2"/>
    <property type="match status" value="1"/>
</dbReference>
<evidence type="ECO:0000256" key="3">
    <source>
        <dbReference type="ARBA" id="ARBA00022801"/>
    </source>
</evidence>
<reference evidence="6 7" key="1">
    <citation type="submission" date="2020-03" db="EMBL/GenBank/DDBJ databases">
        <title>Two novel Motilibacter sp.</title>
        <authorList>
            <person name="Liu S."/>
        </authorList>
    </citation>
    <scope>NUCLEOTIDE SEQUENCE [LARGE SCALE GENOMIC DNA]</scope>
    <source>
        <strain evidence="6 7">E257</strain>
    </source>
</reference>
<evidence type="ECO:0000256" key="2">
    <source>
        <dbReference type="ARBA" id="ARBA00022670"/>
    </source>
</evidence>
<gene>
    <name evidence="6" type="ORF">G9H71_17595</name>
</gene>
<dbReference type="EMBL" id="JAANNP010000040">
    <property type="protein sequence ID" value="NHC15598.1"/>
    <property type="molecule type" value="Genomic_DNA"/>
</dbReference>
<feature type="compositionally biased region" description="Low complexity" evidence="4">
    <location>
        <begin position="50"/>
        <end position="71"/>
    </location>
</feature>
<dbReference type="Pfam" id="PF13365">
    <property type="entry name" value="Trypsin_2"/>
    <property type="match status" value="1"/>
</dbReference>
<sequence length="510" mass="49764">MTETHTDPTTRSQPYDGDSHGPDFEVPASYSSGATQSSGAWWAGPDGRATQEAPAASSAPAEQASSPYAAPTGSLGYGSSYDTGYGQAPGYGTPSYGATQSAYAPAYDPFAPPTQPPAPEQPATAKGGPAWGRRAGALALVLAVALGSGTAGAAISQAFDDDAAPVAAAAAPATTGSSTSTTTTAPTQSLAQVAAKVTPSVVSVSFTSSAGQGEGSGVVLTADGQILTNNHVVAAAANGGEITVKFADGKTAKASILGRDPSTDLAVIKAQNVSGLTPATIGKSSDLHVGDTVLAIGNPLGLEGSVSAGIVSALGRSVQIPAEEEQQQPDSMFPGQGQLPQTSTGSGGTTLKGAIQTDAAVNPGNSGGALVDAAGRVVGINSAIASLSSGSGESGSIGVGFAIPIDTAMKVAEQLAKGETVQHPILGVTITDATNGSAGAQIGTVTNGSGAAEAGLQSGDIITSVDGSSITDSDDLTATISTHSVGDQVTVTYTRDGQTRTATVTLGSSD</sequence>
<dbReference type="SUPFAM" id="SSF50494">
    <property type="entry name" value="Trypsin-like serine proteases"/>
    <property type="match status" value="1"/>
</dbReference>
<dbReference type="InterPro" id="IPR001478">
    <property type="entry name" value="PDZ"/>
</dbReference>
<dbReference type="PANTHER" id="PTHR43343:SF3">
    <property type="entry name" value="PROTEASE DO-LIKE 8, CHLOROPLASTIC"/>
    <property type="match status" value="1"/>
</dbReference>
<feature type="domain" description="PDZ" evidence="5">
    <location>
        <begin position="412"/>
        <end position="497"/>
    </location>
</feature>
<comment type="similarity">
    <text evidence="1">Belongs to the peptidase S1C family.</text>
</comment>
<dbReference type="SUPFAM" id="SSF50156">
    <property type="entry name" value="PDZ domain-like"/>
    <property type="match status" value="1"/>
</dbReference>